<evidence type="ECO:0000313" key="5">
    <source>
        <dbReference type="EMBL" id="SMO96224.1"/>
    </source>
</evidence>
<dbReference type="Proteomes" id="UP000317484">
    <property type="component" value="Unassembled WGS sequence"/>
</dbReference>
<dbReference type="Pfam" id="PF22022">
    <property type="entry name" value="Phage_int_M"/>
    <property type="match status" value="1"/>
</dbReference>
<dbReference type="InterPro" id="IPR002104">
    <property type="entry name" value="Integrase_catalytic"/>
</dbReference>
<dbReference type="GO" id="GO:0015074">
    <property type="term" value="P:DNA integration"/>
    <property type="evidence" value="ECO:0007669"/>
    <property type="project" value="InterPro"/>
</dbReference>
<dbReference type="Gene3D" id="1.10.150.130">
    <property type="match status" value="1"/>
</dbReference>
<dbReference type="Gene3D" id="1.10.443.10">
    <property type="entry name" value="Intergrase catalytic core"/>
    <property type="match status" value="1"/>
</dbReference>
<organism evidence="5 6">
    <name type="scientific">Geodermatophilus aquaeductus</name>
    <dbReference type="NCBI Taxonomy" id="1564161"/>
    <lineage>
        <taxon>Bacteria</taxon>
        <taxon>Bacillati</taxon>
        <taxon>Actinomycetota</taxon>
        <taxon>Actinomycetes</taxon>
        <taxon>Geodermatophilales</taxon>
        <taxon>Geodermatophilaceae</taxon>
        <taxon>Geodermatophilus</taxon>
    </lineage>
</organism>
<sequence length="380" mass="41129">MGRPPLGLGTAGAIRYYKTATGYRARVLVRDYDGHVRALERRALSKTAAERALKLALRDRTPAQARGELTADSRVTVLAETWYAGLDGLSPITMQAYRDRLDRQLLPRLGQVRIRELSVGTLDRHLRAITDTHGVATARMCRSVLSGMCTLAARHDVLAQNPVRALGPVTGRAKKAPRALTVPQLRQLRAALSYDEQAIARDVPDLVAFLMATGMRIGEACGLTWDAVNLEAGTIEVRAAAVRVRGRGLVVKATKTDTGARTLMLPRWCVAMLRDRAERLDLPAASCSSRPVFPAPLGGWRDPSNTQADLREAFVAAGFDWVTSHVFRKTVATLMDHAGLSSRAAADQLGHANTSMTTDVYFGRKVAATGAAAVLETLAT</sequence>
<dbReference type="RefSeq" id="WP_142460218.1">
    <property type="nucleotide sequence ID" value="NZ_FXTJ01000009.1"/>
</dbReference>
<name>A0A521FJM3_9ACTN</name>
<evidence type="ECO:0000256" key="2">
    <source>
        <dbReference type="ARBA" id="ARBA00023125"/>
    </source>
</evidence>
<evidence type="ECO:0000256" key="1">
    <source>
        <dbReference type="ARBA" id="ARBA00008857"/>
    </source>
</evidence>
<comment type="similarity">
    <text evidence="1">Belongs to the 'phage' integrase family.</text>
</comment>
<keyword evidence="3" id="KW-0233">DNA recombination</keyword>
<dbReference type="PANTHER" id="PTHR30349">
    <property type="entry name" value="PHAGE INTEGRASE-RELATED"/>
    <property type="match status" value="1"/>
</dbReference>
<dbReference type="Pfam" id="PF00589">
    <property type="entry name" value="Phage_integrase"/>
    <property type="match status" value="1"/>
</dbReference>
<accession>A0A521FJM3</accession>
<dbReference type="InterPro" id="IPR053876">
    <property type="entry name" value="Phage_int_M"/>
</dbReference>
<dbReference type="EMBL" id="FXTJ01000009">
    <property type="protein sequence ID" value="SMO96224.1"/>
    <property type="molecule type" value="Genomic_DNA"/>
</dbReference>
<gene>
    <name evidence="5" type="ORF">SAMN06273567_109147</name>
</gene>
<evidence type="ECO:0000313" key="6">
    <source>
        <dbReference type="Proteomes" id="UP000317484"/>
    </source>
</evidence>
<dbReference type="InterPro" id="IPR011010">
    <property type="entry name" value="DNA_brk_join_enz"/>
</dbReference>
<dbReference type="InterPro" id="IPR013762">
    <property type="entry name" value="Integrase-like_cat_sf"/>
</dbReference>
<dbReference type="InterPro" id="IPR050090">
    <property type="entry name" value="Tyrosine_recombinase_XerCD"/>
</dbReference>
<dbReference type="InterPro" id="IPR010998">
    <property type="entry name" value="Integrase_recombinase_N"/>
</dbReference>
<evidence type="ECO:0000259" key="4">
    <source>
        <dbReference type="PROSITE" id="PS51898"/>
    </source>
</evidence>
<reference evidence="5 6" key="1">
    <citation type="submission" date="2017-05" db="EMBL/GenBank/DDBJ databases">
        <authorList>
            <person name="Varghese N."/>
            <person name="Submissions S."/>
        </authorList>
    </citation>
    <scope>NUCLEOTIDE SEQUENCE [LARGE SCALE GENOMIC DNA]</scope>
    <source>
        <strain evidence="5 6">DSM 46834</strain>
    </source>
</reference>
<dbReference type="PANTHER" id="PTHR30349:SF64">
    <property type="entry name" value="PROPHAGE INTEGRASE INTD-RELATED"/>
    <property type="match status" value="1"/>
</dbReference>
<proteinExistence type="inferred from homology"/>
<keyword evidence="6" id="KW-1185">Reference proteome</keyword>
<protein>
    <submittedName>
        <fullName evidence="5">Site-specific recombinase XerD</fullName>
    </submittedName>
</protein>
<dbReference type="CDD" id="cd01189">
    <property type="entry name" value="INT_ICEBs1_C_like"/>
    <property type="match status" value="1"/>
</dbReference>
<dbReference type="GO" id="GO:0003677">
    <property type="term" value="F:DNA binding"/>
    <property type="evidence" value="ECO:0007669"/>
    <property type="project" value="UniProtKB-KW"/>
</dbReference>
<dbReference type="AlphaFoldDB" id="A0A521FJM3"/>
<keyword evidence="2" id="KW-0238">DNA-binding</keyword>
<feature type="domain" description="Tyr recombinase" evidence="4">
    <location>
        <begin position="175"/>
        <end position="376"/>
    </location>
</feature>
<dbReference type="PROSITE" id="PS51898">
    <property type="entry name" value="TYR_RECOMBINASE"/>
    <property type="match status" value="1"/>
</dbReference>
<dbReference type="SUPFAM" id="SSF56349">
    <property type="entry name" value="DNA breaking-rejoining enzymes"/>
    <property type="match status" value="1"/>
</dbReference>
<evidence type="ECO:0000256" key="3">
    <source>
        <dbReference type="ARBA" id="ARBA00023172"/>
    </source>
</evidence>
<dbReference type="GO" id="GO:0006310">
    <property type="term" value="P:DNA recombination"/>
    <property type="evidence" value="ECO:0007669"/>
    <property type="project" value="UniProtKB-KW"/>
</dbReference>